<dbReference type="InterPro" id="IPR007138">
    <property type="entry name" value="ABM_dom"/>
</dbReference>
<proteinExistence type="predicted"/>
<dbReference type="RefSeq" id="WP_050470195.1">
    <property type="nucleotide sequence ID" value="NZ_JBIUZV010000004.1"/>
</dbReference>
<reference evidence="2 3" key="1">
    <citation type="submission" date="2024-10" db="EMBL/GenBank/DDBJ databases">
        <title>The Natural Products Discovery Center: Release of the First 8490 Sequenced Strains for Exploring Actinobacteria Biosynthetic Diversity.</title>
        <authorList>
            <person name="Kalkreuter E."/>
            <person name="Kautsar S.A."/>
            <person name="Yang D."/>
            <person name="Bader C.D."/>
            <person name="Teijaro C.N."/>
            <person name="Fluegel L."/>
            <person name="Davis C.M."/>
            <person name="Simpson J.R."/>
            <person name="Lauterbach L."/>
            <person name="Steele A.D."/>
            <person name="Gui C."/>
            <person name="Meng S."/>
            <person name="Li G."/>
            <person name="Viehrig K."/>
            <person name="Ye F."/>
            <person name="Su P."/>
            <person name="Kiefer A.F."/>
            <person name="Nichols A."/>
            <person name="Cepeda A.J."/>
            <person name="Yan W."/>
            <person name="Fan B."/>
            <person name="Jiang Y."/>
            <person name="Adhikari A."/>
            <person name="Zheng C.-J."/>
            <person name="Schuster L."/>
            <person name="Cowan T.M."/>
            <person name="Smanski M.J."/>
            <person name="Chevrette M.G."/>
            <person name="De Carvalho L.P.S."/>
            <person name="Shen B."/>
        </authorList>
    </citation>
    <scope>NUCLEOTIDE SEQUENCE [LARGE SCALE GENOMIC DNA]</scope>
    <source>
        <strain evidence="2 3">NPDC087045</strain>
    </source>
</reference>
<organism evidence="2 3">
    <name type="scientific">Herbaspirillum chlorophenolicum</name>
    <dbReference type="NCBI Taxonomy" id="211589"/>
    <lineage>
        <taxon>Bacteria</taxon>
        <taxon>Pseudomonadati</taxon>
        <taxon>Pseudomonadota</taxon>
        <taxon>Betaproteobacteria</taxon>
        <taxon>Burkholderiales</taxon>
        <taxon>Oxalobacteraceae</taxon>
        <taxon>Herbaspirillum</taxon>
    </lineage>
</organism>
<name>A0ABW8EYN1_9BURK</name>
<dbReference type="EC" id="1.-.-.-" evidence="2"/>
<dbReference type="SUPFAM" id="SSF54909">
    <property type="entry name" value="Dimeric alpha+beta barrel"/>
    <property type="match status" value="1"/>
</dbReference>
<evidence type="ECO:0000313" key="3">
    <source>
        <dbReference type="Proteomes" id="UP001617427"/>
    </source>
</evidence>
<dbReference type="PANTHER" id="PTHR33336">
    <property type="entry name" value="QUINOL MONOOXYGENASE YGIN-RELATED"/>
    <property type="match status" value="1"/>
</dbReference>
<dbReference type="EMBL" id="JBIUZV010000004">
    <property type="protein sequence ID" value="MFJ3046012.1"/>
    <property type="molecule type" value="Genomic_DNA"/>
</dbReference>
<sequence>MANADAFAVIAEFEVKPACMAAFLALAHDDAHHSVNSEPGCQRFDVVRLDGSNHVLFYELYDDRRAFDRHLETPHLKRFQAGFPALVVRELPVRFGQMNRHWEGSPA</sequence>
<protein>
    <submittedName>
        <fullName evidence="2">Quinol monooxygenase</fullName>
        <ecNumber evidence="2">1.-.-.-</ecNumber>
    </submittedName>
</protein>
<dbReference type="Gene3D" id="3.30.70.100">
    <property type="match status" value="1"/>
</dbReference>
<evidence type="ECO:0000259" key="1">
    <source>
        <dbReference type="PROSITE" id="PS51725"/>
    </source>
</evidence>
<evidence type="ECO:0000313" key="2">
    <source>
        <dbReference type="EMBL" id="MFJ3046012.1"/>
    </source>
</evidence>
<dbReference type="InterPro" id="IPR050744">
    <property type="entry name" value="AI-2_Isomerase_LsrG"/>
</dbReference>
<keyword evidence="2" id="KW-0560">Oxidoreductase</keyword>
<accession>A0ABW8EYN1</accession>
<dbReference type="InterPro" id="IPR011008">
    <property type="entry name" value="Dimeric_a/b-barrel"/>
</dbReference>
<dbReference type="GO" id="GO:0004497">
    <property type="term" value="F:monooxygenase activity"/>
    <property type="evidence" value="ECO:0007669"/>
    <property type="project" value="UniProtKB-KW"/>
</dbReference>
<comment type="caution">
    <text evidence="2">The sequence shown here is derived from an EMBL/GenBank/DDBJ whole genome shotgun (WGS) entry which is preliminary data.</text>
</comment>
<gene>
    <name evidence="2" type="ORF">ACIPEN_09285</name>
</gene>
<dbReference type="PROSITE" id="PS51725">
    <property type="entry name" value="ABM"/>
    <property type="match status" value="1"/>
</dbReference>
<dbReference type="PANTHER" id="PTHR33336:SF1">
    <property type="entry name" value="(4S)-4-HYDROXY-5-PHOSPHONOOXYPENTANE-2,3-DIONE ISOMERASE"/>
    <property type="match status" value="1"/>
</dbReference>
<keyword evidence="2" id="KW-0503">Monooxygenase</keyword>
<dbReference type="Pfam" id="PF03992">
    <property type="entry name" value="ABM"/>
    <property type="match status" value="1"/>
</dbReference>
<keyword evidence="3" id="KW-1185">Reference proteome</keyword>
<dbReference type="Proteomes" id="UP001617427">
    <property type="component" value="Unassembled WGS sequence"/>
</dbReference>
<feature type="domain" description="ABM" evidence="1">
    <location>
        <begin position="7"/>
        <end position="95"/>
    </location>
</feature>